<proteinExistence type="predicted"/>
<feature type="region of interest" description="Disordered" evidence="1">
    <location>
        <begin position="181"/>
        <end position="231"/>
    </location>
</feature>
<protein>
    <submittedName>
        <fullName evidence="2">Uncharacterized protein</fullName>
    </submittedName>
</protein>
<evidence type="ECO:0000256" key="1">
    <source>
        <dbReference type="SAM" id="MobiDB-lite"/>
    </source>
</evidence>
<evidence type="ECO:0000313" key="3">
    <source>
        <dbReference type="Proteomes" id="UP001066276"/>
    </source>
</evidence>
<evidence type="ECO:0000313" key="2">
    <source>
        <dbReference type="EMBL" id="KAJ1173965.1"/>
    </source>
</evidence>
<keyword evidence="3" id="KW-1185">Reference proteome</keyword>
<accession>A0AAV7TBP9</accession>
<gene>
    <name evidence="2" type="ORF">NDU88_005789</name>
</gene>
<reference evidence="2" key="1">
    <citation type="journal article" date="2022" name="bioRxiv">
        <title>Sequencing and chromosome-scale assembly of the giantPleurodeles waltlgenome.</title>
        <authorList>
            <person name="Brown T."/>
            <person name="Elewa A."/>
            <person name="Iarovenko S."/>
            <person name="Subramanian E."/>
            <person name="Araus A.J."/>
            <person name="Petzold A."/>
            <person name="Susuki M."/>
            <person name="Suzuki K.-i.T."/>
            <person name="Hayashi T."/>
            <person name="Toyoda A."/>
            <person name="Oliveira C."/>
            <person name="Osipova E."/>
            <person name="Leigh N.D."/>
            <person name="Simon A."/>
            <person name="Yun M.H."/>
        </authorList>
    </citation>
    <scope>NUCLEOTIDE SEQUENCE</scope>
    <source>
        <strain evidence="2">20211129_DDA</strain>
        <tissue evidence="2">Liver</tissue>
    </source>
</reference>
<dbReference type="EMBL" id="JANPWB010000007">
    <property type="protein sequence ID" value="KAJ1173965.1"/>
    <property type="molecule type" value="Genomic_DNA"/>
</dbReference>
<dbReference type="AlphaFoldDB" id="A0AAV7TBP9"/>
<dbReference type="Proteomes" id="UP001066276">
    <property type="component" value="Chromosome 4_1"/>
</dbReference>
<sequence>MRSGKIRKEHPNPQKRKKCCCDVDVGNASSPLPSASVISAAPFSPTADPPSSETLKSQLAAVLTPYPHPLKPCKSSLLSYFKKKPKLELSTNGGEIKSEPGQSALMKPAVTDPSSIVCGHLTTVAQVYCPASPASPVFPQLASQSEASHSPSLEDQWAVPSSKLELSQITISGDVSLVEGEGVPPSVASPAAPHQLAGPAGPSAGCHDPLQDHGSFLPSSPPGSPMDPEFNGWHPFNVTIKVF</sequence>
<name>A0AAV7TBP9_PLEWA</name>
<organism evidence="2 3">
    <name type="scientific">Pleurodeles waltl</name>
    <name type="common">Iberian ribbed newt</name>
    <dbReference type="NCBI Taxonomy" id="8319"/>
    <lineage>
        <taxon>Eukaryota</taxon>
        <taxon>Metazoa</taxon>
        <taxon>Chordata</taxon>
        <taxon>Craniata</taxon>
        <taxon>Vertebrata</taxon>
        <taxon>Euteleostomi</taxon>
        <taxon>Amphibia</taxon>
        <taxon>Batrachia</taxon>
        <taxon>Caudata</taxon>
        <taxon>Salamandroidea</taxon>
        <taxon>Salamandridae</taxon>
        <taxon>Pleurodelinae</taxon>
        <taxon>Pleurodeles</taxon>
    </lineage>
</organism>
<feature type="compositionally biased region" description="Low complexity" evidence="1">
    <location>
        <begin position="183"/>
        <end position="193"/>
    </location>
</feature>
<comment type="caution">
    <text evidence="2">The sequence shown here is derived from an EMBL/GenBank/DDBJ whole genome shotgun (WGS) entry which is preliminary data.</text>
</comment>